<organism evidence="4 5">
    <name type="scientific">Mytilus coruscus</name>
    <name type="common">Sea mussel</name>
    <dbReference type="NCBI Taxonomy" id="42192"/>
    <lineage>
        <taxon>Eukaryota</taxon>
        <taxon>Metazoa</taxon>
        <taxon>Spiralia</taxon>
        <taxon>Lophotrochozoa</taxon>
        <taxon>Mollusca</taxon>
        <taxon>Bivalvia</taxon>
        <taxon>Autobranchia</taxon>
        <taxon>Pteriomorphia</taxon>
        <taxon>Mytilida</taxon>
        <taxon>Mytiloidea</taxon>
        <taxon>Mytilidae</taxon>
        <taxon>Mytilinae</taxon>
        <taxon>Mytilus</taxon>
    </lineage>
</organism>
<feature type="region of interest" description="Disordered" evidence="2">
    <location>
        <begin position="142"/>
        <end position="166"/>
    </location>
</feature>
<dbReference type="EMBL" id="CACVKT020007864">
    <property type="protein sequence ID" value="CAC5411490.1"/>
    <property type="molecule type" value="Genomic_DNA"/>
</dbReference>
<dbReference type="AlphaFoldDB" id="A0A6J8DXI4"/>
<dbReference type="SMART" id="SM00343">
    <property type="entry name" value="ZnF_C2HC"/>
    <property type="match status" value="1"/>
</dbReference>
<dbReference type="SUPFAM" id="SSF57756">
    <property type="entry name" value="Retrovirus zinc finger-like domains"/>
    <property type="match status" value="1"/>
</dbReference>
<proteinExistence type="predicted"/>
<evidence type="ECO:0000256" key="2">
    <source>
        <dbReference type="SAM" id="MobiDB-lite"/>
    </source>
</evidence>
<feature type="domain" description="CCHC-type" evidence="3">
    <location>
        <begin position="190"/>
        <end position="203"/>
    </location>
</feature>
<dbReference type="OrthoDB" id="6112404at2759"/>
<feature type="region of interest" description="Disordered" evidence="2">
    <location>
        <begin position="208"/>
        <end position="232"/>
    </location>
</feature>
<evidence type="ECO:0000313" key="5">
    <source>
        <dbReference type="Proteomes" id="UP000507470"/>
    </source>
</evidence>
<keyword evidence="5" id="KW-1185">Reference proteome</keyword>
<dbReference type="InterPro" id="IPR036875">
    <property type="entry name" value="Znf_CCHC_sf"/>
</dbReference>
<dbReference type="Proteomes" id="UP000507470">
    <property type="component" value="Unassembled WGS sequence"/>
</dbReference>
<keyword evidence="1" id="KW-0479">Metal-binding</keyword>
<keyword evidence="1" id="KW-0862">Zinc</keyword>
<name>A0A6J8DXI4_MYTCO</name>
<dbReference type="InterPro" id="IPR001878">
    <property type="entry name" value="Znf_CCHC"/>
</dbReference>
<feature type="compositionally biased region" description="Basic and acidic residues" evidence="2">
    <location>
        <begin position="154"/>
        <end position="166"/>
    </location>
</feature>
<sequence>MHVMSETMKNNNCLTQTLTNVLKELPKNMSKLDKGDCYLPRSQSVRINDEFSSDEDTLHRNHRPRESVEEYAAELKRLYDQAYPATDRQTRREDLLRKLLDGLRDDTARFQVEYNKEPHDIDEAVAHVVNFVETKARLSKSDPYYERKPRRQTRKVENLNSQKEDKETFDKEYKQLGYYDKGSNSDIITCFCCGKEGHIARNCWKRGNTQNQENRNDRQSFNSKFRNNKNLN</sequence>
<keyword evidence="1" id="KW-0863">Zinc-finger</keyword>
<accession>A0A6J8DXI4</accession>
<dbReference type="GO" id="GO:0008270">
    <property type="term" value="F:zinc ion binding"/>
    <property type="evidence" value="ECO:0007669"/>
    <property type="project" value="UniProtKB-KW"/>
</dbReference>
<dbReference type="GO" id="GO:0003676">
    <property type="term" value="F:nucleic acid binding"/>
    <property type="evidence" value="ECO:0007669"/>
    <property type="project" value="InterPro"/>
</dbReference>
<dbReference type="Gene3D" id="4.10.60.10">
    <property type="entry name" value="Zinc finger, CCHC-type"/>
    <property type="match status" value="1"/>
</dbReference>
<dbReference type="PROSITE" id="PS50158">
    <property type="entry name" value="ZF_CCHC"/>
    <property type="match status" value="1"/>
</dbReference>
<reference evidence="4 5" key="1">
    <citation type="submission" date="2020-06" db="EMBL/GenBank/DDBJ databases">
        <authorList>
            <person name="Li R."/>
            <person name="Bekaert M."/>
        </authorList>
    </citation>
    <scope>NUCLEOTIDE SEQUENCE [LARGE SCALE GENOMIC DNA]</scope>
    <source>
        <strain evidence="5">wild</strain>
    </source>
</reference>
<evidence type="ECO:0000256" key="1">
    <source>
        <dbReference type="PROSITE-ProRule" id="PRU00047"/>
    </source>
</evidence>
<evidence type="ECO:0000313" key="4">
    <source>
        <dbReference type="EMBL" id="CAC5411490.1"/>
    </source>
</evidence>
<gene>
    <name evidence="4" type="ORF">MCOR_44576</name>
</gene>
<protein>
    <recommendedName>
        <fullName evidence="3">CCHC-type domain-containing protein</fullName>
    </recommendedName>
</protein>
<evidence type="ECO:0000259" key="3">
    <source>
        <dbReference type="PROSITE" id="PS50158"/>
    </source>
</evidence>